<dbReference type="EMBL" id="CAACVJ010000455">
    <property type="protein sequence ID" value="VEP16893.1"/>
    <property type="molecule type" value="Genomic_DNA"/>
</dbReference>
<evidence type="ECO:0000313" key="1">
    <source>
        <dbReference type="EMBL" id="VEP16893.1"/>
    </source>
</evidence>
<gene>
    <name evidence="1" type="ORF">H1P_5080003</name>
</gene>
<dbReference type="Proteomes" id="UP000320055">
    <property type="component" value="Unassembled WGS sequence"/>
</dbReference>
<accession>A0A563W049</accession>
<protein>
    <submittedName>
        <fullName evidence="1">Uncharacterized protein</fullName>
    </submittedName>
</protein>
<sequence>MDSIQSALNWTSNMTWNGKHPTVHLIENIYPKGITVSSSELQSFQQIWNPSFSLPKWDVSIIPP</sequence>
<dbReference type="RefSeq" id="WP_281291281.1">
    <property type="nucleotide sequence ID" value="NZ_LR214242.1"/>
</dbReference>
<reference evidence="1 2" key="1">
    <citation type="submission" date="2019-01" db="EMBL/GenBank/DDBJ databases">
        <authorList>
            <person name="Brito A."/>
        </authorList>
    </citation>
    <scope>NUCLEOTIDE SEQUENCE [LARGE SCALE GENOMIC DNA]</scope>
    <source>
        <strain evidence="1">1</strain>
    </source>
</reference>
<keyword evidence="2" id="KW-1185">Reference proteome</keyword>
<dbReference type="AlphaFoldDB" id="A0A563W049"/>
<name>A0A563W049_9CYAN</name>
<proteinExistence type="predicted"/>
<organism evidence="1 2">
    <name type="scientific">Hyella patelloides LEGE 07179</name>
    <dbReference type="NCBI Taxonomy" id="945734"/>
    <lineage>
        <taxon>Bacteria</taxon>
        <taxon>Bacillati</taxon>
        <taxon>Cyanobacteriota</taxon>
        <taxon>Cyanophyceae</taxon>
        <taxon>Pleurocapsales</taxon>
        <taxon>Hyellaceae</taxon>
        <taxon>Hyella</taxon>
    </lineage>
</organism>
<evidence type="ECO:0000313" key="2">
    <source>
        <dbReference type="Proteomes" id="UP000320055"/>
    </source>
</evidence>